<feature type="region of interest" description="Disordered" evidence="1">
    <location>
        <begin position="36"/>
        <end position="56"/>
    </location>
</feature>
<keyword evidence="3" id="KW-1185">Reference proteome</keyword>
<proteinExistence type="predicted"/>
<evidence type="ECO:0000313" key="2">
    <source>
        <dbReference type="EMBL" id="MCI97275.1"/>
    </source>
</evidence>
<accession>A0A392WFJ3</accession>
<dbReference type="AlphaFoldDB" id="A0A392WFJ3"/>
<feature type="compositionally biased region" description="Acidic residues" evidence="1">
    <location>
        <begin position="36"/>
        <end position="46"/>
    </location>
</feature>
<protein>
    <submittedName>
        <fullName evidence="2">Uncharacterized protein</fullName>
    </submittedName>
</protein>
<organism evidence="2 3">
    <name type="scientific">Trifolium medium</name>
    <dbReference type="NCBI Taxonomy" id="97028"/>
    <lineage>
        <taxon>Eukaryota</taxon>
        <taxon>Viridiplantae</taxon>
        <taxon>Streptophyta</taxon>
        <taxon>Embryophyta</taxon>
        <taxon>Tracheophyta</taxon>
        <taxon>Spermatophyta</taxon>
        <taxon>Magnoliopsida</taxon>
        <taxon>eudicotyledons</taxon>
        <taxon>Gunneridae</taxon>
        <taxon>Pentapetalae</taxon>
        <taxon>rosids</taxon>
        <taxon>fabids</taxon>
        <taxon>Fabales</taxon>
        <taxon>Fabaceae</taxon>
        <taxon>Papilionoideae</taxon>
        <taxon>50 kb inversion clade</taxon>
        <taxon>NPAAA clade</taxon>
        <taxon>Hologalegina</taxon>
        <taxon>IRL clade</taxon>
        <taxon>Trifolieae</taxon>
        <taxon>Trifolium</taxon>
    </lineage>
</organism>
<evidence type="ECO:0000313" key="3">
    <source>
        <dbReference type="Proteomes" id="UP000265520"/>
    </source>
</evidence>
<sequence>VEDSFEEIVEDSLELLMEGEEGEIVEDSFDNILEQEQEQDDNEEGENLPNILSFNK</sequence>
<feature type="non-terminal residue" evidence="2">
    <location>
        <position position="1"/>
    </location>
</feature>
<dbReference type="Proteomes" id="UP000265520">
    <property type="component" value="Unassembled WGS sequence"/>
</dbReference>
<name>A0A392WFJ3_9FABA</name>
<dbReference type="EMBL" id="LXQA011438425">
    <property type="protein sequence ID" value="MCI97275.1"/>
    <property type="molecule type" value="Genomic_DNA"/>
</dbReference>
<evidence type="ECO:0000256" key="1">
    <source>
        <dbReference type="SAM" id="MobiDB-lite"/>
    </source>
</evidence>
<reference evidence="2 3" key="1">
    <citation type="journal article" date="2018" name="Front. Plant Sci.">
        <title>Red Clover (Trifolium pratense) and Zigzag Clover (T. medium) - A Picture of Genomic Similarities and Differences.</title>
        <authorList>
            <person name="Dluhosova J."/>
            <person name="Istvanek J."/>
            <person name="Nedelnik J."/>
            <person name="Repkova J."/>
        </authorList>
    </citation>
    <scope>NUCLEOTIDE SEQUENCE [LARGE SCALE GENOMIC DNA]</scope>
    <source>
        <strain evidence="3">cv. 10/8</strain>
        <tissue evidence="2">Leaf</tissue>
    </source>
</reference>
<comment type="caution">
    <text evidence="2">The sequence shown here is derived from an EMBL/GenBank/DDBJ whole genome shotgun (WGS) entry which is preliminary data.</text>
</comment>